<dbReference type="PANTHER" id="PTHR44163">
    <property type="entry name" value="U3 SMALL NUCLEOLAR RNA-ASSOCIATED PROTEIN 4 HOMOLOG"/>
    <property type="match status" value="1"/>
</dbReference>
<evidence type="ECO:0000313" key="4">
    <source>
        <dbReference type="Proteomes" id="UP000198341"/>
    </source>
</evidence>
<dbReference type="GO" id="GO:0032040">
    <property type="term" value="C:small-subunit processome"/>
    <property type="evidence" value="ECO:0007669"/>
    <property type="project" value="TreeGrafter"/>
</dbReference>
<protein>
    <recommendedName>
        <fullName evidence="2">Anaphase-promoting complex subunit 4-like WD40 domain-containing protein</fullName>
    </recommendedName>
</protein>
<dbReference type="PANTHER" id="PTHR44163:SF1">
    <property type="entry name" value="U3 SMALL NUCLEOLAR RNA-ASSOCIATED PROTEIN 4 HOMOLOG"/>
    <property type="match status" value="1"/>
</dbReference>
<dbReference type="Gene3D" id="2.130.10.10">
    <property type="entry name" value="YVTN repeat-like/Quinoprotein amine dehydrogenase"/>
    <property type="match status" value="3"/>
</dbReference>
<dbReference type="GO" id="GO:0000462">
    <property type="term" value="P:maturation of SSU-rRNA from tricistronic rRNA transcript (SSU-rRNA, 5.8S rRNA, LSU-rRNA)"/>
    <property type="evidence" value="ECO:0007669"/>
    <property type="project" value="InterPro"/>
</dbReference>
<dbReference type="KEGG" id="bpg:Bathy08g03410"/>
<feature type="compositionally biased region" description="Low complexity" evidence="1">
    <location>
        <begin position="428"/>
        <end position="442"/>
    </location>
</feature>
<dbReference type="Pfam" id="PF00400">
    <property type="entry name" value="WD40"/>
    <property type="match status" value="1"/>
</dbReference>
<dbReference type="SUPFAM" id="SSF50978">
    <property type="entry name" value="WD40 repeat-like"/>
    <property type="match status" value="1"/>
</dbReference>
<feature type="domain" description="Anaphase-promoting complex subunit 4-like WD40" evidence="2">
    <location>
        <begin position="188"/>
        <end position="229"/>
    </location>
</feature>
<accession>K8EHM3</accession>
<dbReference type="InterPro" id="IPR001680">
    <property type="entry name" value="WD40_rpt"/>
</dbReference>
<proteinExistence type="predicted"/>
<dbReference type="STRING" id="41875.K8EHM3"/>
<gene>
    <name evidence="3" type="ORF">Bathy08g03410</name>
</gene>
<dbReference type="InterPro" id="IPR024977">
    <property type="entry name" value="Apc4-like_WD40_dom"/>
</dbReference>
<keyword evidence="4" id="KW-1185">Reference proteome</keyword>
<name>K8EHM3_9CHLO</name>
<feature type="compositionally biased region" description="Low complexity" evidence="1">
    <location>
        <begin position="479"/>
        <end position="503"/>
    </location>
</feature>
<dbReference type="Proteomes" id="UP000198341">
    <property type="component" value="Chromosome 8"/>
</dbReference>
<feature type="region of interest" description="Disordered" evidence="1">
    <location>
        <begin position="232"/>
        <end position="264"/>
    </location>
</feature>
<dbReference type="InterPro" id="IPR036322">
    <property type="entry name" value="WD40_repeat_dom_sf"/>
</dbReference>
<reference evidence="3 4" key="1">
    <citation type="submission" date="2011-10" db="EMBL/GenBank/DDBJ databases">
        <authorList>
            <person name="Genoscope - CEA"/>
        </authorList>
    </citation>
    <scope>NUCLEOTIDE SEQUENCE [LARGE SCALE GENOMIC DNA]</scope>
    <source>
        <strain evidence="3 4">RCC 1105</strain>
    </source>
</reference>
<feature type="region of interest" description="Disordered" evidence="1">
    <location>
        <begin position="425"/>
        <end position="448"/>
    </location>
</feature>
<dbReference type="GeneID" id="19014320"/>
<dbReference type="AlphaFoldDB" id="K8EHM3"/>
<dbReference type="SUPFAM" id="SSF50998">
    <property type="entry name" value="Quinoprotein alcohol dehydrogenase-like"/>
    <property type="match status" value="1"/>
</dbReference>
<dbReference type="InterPro" id="IPR015943">
    <property type="entry name" value="WD40/YVTN_repeat-like_dom_sf"/>
</dbReference>
<feature type="compositionally biased region" description="Basic residues" evidence="1">
    <location>
        <begin position="238"/>
        <end position="256"/>
    </location>
</feature>
<organism evidence="3 4">
    <name type="scientific">Bathycoccus prasinos</name>
    <dbReference type="NCBI Taxonomy" id="41875"/>
    <lineage>
        <taxon>Eukaryota</taxon>
        <taxon>Viridiplantae</taxon>
        <taxon>Chlorophyta</taxon>
        <taxon>Mamiellophyceae</taxon>
        <taxon>Mamiellales</taxon>
        <taxon>Bathycoccaceae</taxon>
        <taxon>Bathycoccus</taxon>
    </lineage>
</organism>
<dbReference type="GO" id="GO:0030686">
    <property type="term" value="C:90S preribosome"/>
    <property type="evidence" value="ECO:0007669"/>
    <property type="project" value="InterPro"/>
</dbReference>
<dbReference type="GO" id="GO:0034455">
    <property type="term" value="C:t-UTP complex"/>
    <property type="evidence" value="ECO:0007669"/>
    <property type="project" value="TreeGrafter"/>
</dbReference>
<evidence type="ECO:0000256" key="1">
    <source>
        <dbReference type="SAM" id="MobiDB-lite"/>
    </source>
</evidence>
<evidence type="ECO:0000313" key="3">
    <source>
        <dbReference type="EMBL" id="CCO17499.1"/>
    </source>
</evidence>
<dbReference type="SMART" id="SM00320">
    <property type="entry name" value="WD40"/>
    <property type="match status" value="5"/>
</dbReference>
<feature type="region of interest" description="Disordered" evidence="1">
    <location>
        <begin position="479"/>
        <end position="519"/>
    </location>
</feature>
<dbReference type="RefSeq" id="XP_007511378.1">
    <property type="nucleotide sequence ID" value="XM_007511316.1"/>
</dbReference>
<dbReference type="OrthoDB" id="8883818at2759"/>
<dbReference type="Pfam" id="PF12894">
    <property type="entry name" value="ANAPC4_WD40"/>
    <property type="match status" value="1"/>
</dbReference>
<dbReference type="EMBL" id="FO082271">
    <property type="protein sequence ID" value="CCO17499.1"/>
    <property type="molecule type" value="Genomic_DNA"/>
</dbReference>
<evidence type="ECO:0000259" key="2">
    <source>
        <dbReference type="Pfam" id="PF12894"/>
    </source>
</evidence>
<dbReference type="InterPro" id="IPR046351">
    <property type="entry name" value="UTP4"/>
</dbReference>
<dbReference type="GO" id="GO:0003723">
    <property type="term" value="F:RNA binding"/>
    <property type="evidence" value="ECO:0007669"/>
    <property type="project" value="TreeGrafter"/>
</dbReference>
<dbReference type="InterPro" id="IPR011047">
    <property type="entry name" value="Quinoprotein_ADH-like_sf"/>
</dbReference>
<dbReference type="eggNOG" id="KOG2048">
    <property type="taxonomic scope" value="Eukaryota"/>
</dbReference>
<sequence length="978" mass="107030">MMELHRASFVEWQPTPVVSVKATSHFFGGKCVALARENGDLEMYDAHSWRLIGRVPGKDGDSISRLEWVQPFRVDGVSEEEYEELEEEEGEESLIKSSGVGSSEKARLVSVALDGTVTEWDLNQLKPHSTCESHGGSIWDCASEPMEAVKPGQPQRLAIACDDGCVRLVISMAKSAVGGGLRHKEALPKVSGKVLSVCWNKDGTRIAAGTSEGRIHVFDVESKREIECVLIGNQPPKHANKERHRNPNSLKKKRNRGGSNVSAKNHDPTCVWKMLYLPDDTLVTADSDGNVTFHDSRFYTVLKRFSSHDADVVALAVAPDGKIVFASGVDHKIVAYENLDDLNRNDKGFNEWVQTSMKRPHTHDVKCLEMVRNSKVPGGVLLSAGVDAQLLAHRADAFGKKHPVRVVSVPRKTPIAVTSTAMHTFNESSSTTTPVGTPSNGNDVLSERSAGFKFPDPPLAMCEHGRYVDVWKLGEALGTTTTTTNNNNNNNSQNQQENLNTSNARKKQRTENTQNKKNRQLLRSAPECVLRLFVSGRHSILCSAISPDGCWVVLSDAVSPPRIFAIREPNSKEKKEDMNSDDEEEEAFFDGATDVKRKSGWRAKKVELPEEITRPAAHLLFTADAKRLIIVSIRGPIKIIDLENWEVVGTLRAHIATKTATQRAFAKESGRRRSHKSRTNVGGFEGGECNMVTADTVGCPAVTNICCSGDSQWLAVASCRAPNVVSDADNAFSANANVGGVFIYSMDAMKLHSRLPPPLNMDSWSAIHAMAFNETRVLAIACGTSNSLWTIDVETGEPLPWSLNLAKRNAHAPDALYNTPGQICGLSFAIGGGSEKGIVSSKRGKSASSRKSTAAANKDAGLPELVLFAHTPNAIARINLRSKITDDCVLSKLGKSKVLTGTAKKKRRQREKQLKEKQASQRVDGAIELPGGVRAVILNDPCLFFGNVGKDKALLVERPWVDVLRKMQKPLYRHRFGT</sequence>